<evidence type="ECO:0008006" key="4">
    <source>
        <dbReference type="Google" id="ProtNLM"/>
    </source>
</evidence>
<name>A0A5P0ZGZ3_9LACO</name>
<dbReference type="PROSITE" id="PS51257">
    <property type="entry name" value="PROKAR_LIPOPROTEIN"/>
    <property type="match status" value="1"/>
</dbReference>
<sequence length="376" mass="41610">MKKISLLVLLLTIIGITGCGNKTVSDNHVKKNTEKVLNSSSKTWVFDKSISSNMEKHSLSNDISVSSMKKTSMEATWSTSNKKFHNGAIEYHQVSLKKWKQGIESHVTKEAQNTIHYLTVEQINVSLKKLGAKVTIAQLSDLIFLQTESNGVDLTDGFIADGNHLYQVTAEYRDVEDLRTIERGKSYLDTGVKKDIPNVPVDKLNGTWVAPETTTSATDSGKVLIKDSFFYQKRFDSIERSAIQNLQKYSLVSLNQNNTYSEQKRNAASAGYDLSQKSVATGDSLGYLYIFISKDKMLRIGGGQTVTYDKLNNIIAPSDLSTNEIDVFKNSDNHSSGQTASTLTAKSDASFLEMSKSINYLTDPEAGQITDRVPAE</sequence>
<comment type="caution">
    <text evidence="2">The sequence shown here is derived from an EMBL/GenBank/DDBJ whole genome shotgun (WGS) entry which is preliminary data.</text>
</comment>
<gene>
    <name evidence="2" type="ORF">FHL02_04740</name>
</gene>
<organism evidence="2 3">
    <name type="scientific">Companilactobacillus mishanensis</name>
    <dbReference type="NCBI Taxonomy" id="2486008"/>
    <lineage>
        <taxon>Bacteria</taxon>
        <taxon>Bacillati</taxon>
        <taxon>Bacillota</taxon>
        <taxon>Bacilli</taxon>
        <taxon>Lactobacillales</taxon>
        <taxon>Lactobacillaceae</taxon>
        <taxon>Companilactobacillus</taxon>
    </lineage>
</organism>
<dbReference type="Proteomes" id="UP000380386">
    <property type="component" value="Unassembled WGS sequence"/>
</dbReference>
<keyword evidence="1" id="KW-0732">Signal</keyword>
<dbReference type="RefSeq" id="WP_153382752.1">
    <property type="nucleotide sequence ID" value="NZ_VDFM01000004.1"/>
</dbReference>
<reference evidence="2 3" key="1">
    <citation type="journal article" date="2019" name="Syst. Appl. Microbiol.">
        <title>Polyphasic characterization of two novel Lactobacillus spp. isolated from blown salami packages: Description of Lactobacillus halodurans sp. nov. and Lactobacillus salsicarnum sp. nov.</title>
        <authorList>
            <person name="Schuster J.A."/>
            <person name="Klingl A."/>
            <person name="Vogel R.F."/>
            <person name="Ehrmann M.A."/>
        </authorList>
    </citation>
    <scope>NUCLEOTIDE SEQUENCE [LARGE SCALE GENOMIC DNA]</scope>
    <source>
        <strain evidence="2 3">TMW 1.2118</strain>
    </source>
</reference>
<accession>A0A5P0ZGZ3</accession>
<protein>
    <recommendedName>
        <fullName evidence="4">Lipoprotein</fullName>
    </recommendedName>
</protein>
<feature type="signal peptide" evidence="1">
    <location>
        <begin position="1"/>
        <end position="19"/>
    </location>
</feature>
<evidence type="ECO:0000313" key="2">
    <source>
        <dbReference type="EMBL" id="MQS52326.1"/>
    </source>
</evidence>
<dbReference type="AlphaFoldDB" id="A0A5P0ZGZ3"/>
<proteinExistence type="predicted"/>
<dbReference type="EMBL" id="VDFM01000004">
    <property type="protein sequence ID" value="MQS52326.1"/>
    <property type="molecule type" value="Genomic_DNA"/>
</dbReference>
<feature type="chain" id="PRO_5038975875" description="Lipoprotein" evidence="1">
    <location>
        <begin position="20"/>
        <end position="376"/>
    </location>
</feature>
<dbReference type="OrthoDB" id="2316145at2"/>
<evidence type="ECO:0000313" key="3">
    <source>
        <dbReference type="Proteomes" id="UP000380386"/>
    </source>
</evidence>
<evidence type="ECO:0000256" key="1">
    <source>
        <dbReference type="SAM" id="SignalP"/>
    </source>
</evidence>